<dbReference type="InterPro" id="IPR004045">
    <property type="entry name" value="Glutathione_S-Trfase_N"/>
</dbReference>
<keyword evidence="4" id="KW-1185">Reference proteome</keyword>
<evidence type="ECO:0000259" key="1">
    <source>
        <dbReference type="PROSITE" id="PS50404"/>
    </source>
</evidence>
<accession>A0A1L3EZY9</accession>
<evidence type="ECO:0000313" key="4">
    <source>
        <dbReference type="Proteomes" id="UP000182987"/>
    </source>
</evidence>
<dbReference type="InterPro" id="IPR036282">
    <property type="entry name" value="Glutathione-S-Trfase_C_sf"/>
</dbReference>
<feature type="domain" description="GST N-terminal" evidence="1">
    <location>
        <begin position="1"/>
        <end position="61"/>
    </location>
</feature>
<keyword evidence="3" id="KW-0413">Isomerase</keyword>
<dbReference type="GO" id="GO:0006749">
    <property type="term" value="P:glutathione metabolic process"/>
    <property type="evidence" value="ECO:0007669"/>
    <property type="project" value="TreeGrafter"/>
</dbReference>
<dbReference type="GO" id="GO:0016034">
    <property type="term" value="F:maleylacetoacetate isomerase activity"/>
    <property type="evidence" value="ECO:0007669"/>
    <property type="project" value="TreeGrafter"/>
</dbReference>
<sequence>MKGLVANERFVDLEKGEQTSPAYLSINPAGVIPALVEDGYPPLTQSMAILEFLEEKVPQPPLLPSDLHGRARVRSLSALLVTDTNSLLPPRVKKYLSLHGGFDEAAWQAWQVHWLTSNLESLERRLATDPQTGRFCHGDTPTMADICLVSIVFRAQALQVDLDSMPTLRDIAANCAALDAFARAHPLLQEGAPRDA</sequence>
<dbReference type="PROSITE" id="PS50404">
    <property type="entry name" value="GST_NTER"/>
    <property type="match status" value="1"/>
</dbReference>
<dbReference type="SFLD" id="SFLDG00358">
    <property type="entry name" value="Main_(cytGST)"/>
    <property type="match status" value="1"/>
</dbReference>
<name>A0A1L3EZY9_9GAMM</name>
<evidence type="ECO:0000313" key="3">
    <source>
        <dbReference type="EMBL" id="APG06625.1"/>
    </source>
</evidence>
<dbReference type="GO" id="GO:0004364">
    <property type="term" value="F:glutathione transferase activity"/>
    <property type="evidence" value="ECO:0007669"/>
    <property type="project" value="TreeGrafter"/>
</dbReference>
<dbReference type="PANTHER" id="PTHR42673:SF21">
    <property type="entry name" value="GLUTATHIONE S-TRANSFERASE YFCF"/>
    <property type="match status" value="1"/>
</dbReference>
<organism evidence="3 4">
    <name type="scientific">Luteibacter rhizovicinus DSM 16549</name>
    <dbReference type="NCBI Taxonomy" id="1440763"/>
    <lineage>
        <taxon>Bacteria</taxon>
        <taxon>Pseudomonadati</taxon>
        <taxon>Pseudomonadota</taxon>
        <taxon>Gammaproteobacteria</taxon>
        <taxon>Lysobacterales</taxon>
        <taxon>Rhodanobacteraceae</taxon>
        <taxon>Luteibacter</taxon>
    </lineage>
</organism>
<dbReference type="SFLD" id="SFLDS00019">
    <property type="entry name" value="Glutathione_Transferase_(cytos"/>
    <property type="match status" value="1"/>
</dbReference>
<dbReference type="Gene3D" id="1.20.1050.10">
    <property type="match status" value="1"/>
</dbReference>
<dbReference type="PROSITE" id="PS50405">
    <property type="entry name" value="GST_CTER"/>
    <property type="match status" value="1"/>
</dbReference>
<dbReference type="PANTHER" id="PTHR42673">
    <property type="entry name" value="MALEYLACETOACETATE ISOMERASE"/>
    <property type="match status" value="1"/>
</dbReference>
<gene>
    <name evidence="3" type="ORF">BJI69_18295</name>
</gene>
<dbReference type="GO" id="GO:0006559">
    <property type="term" value="P:L-phenylalanine catabolic process"/>
    <property type="evidence" value="ECO:0007669"/>
    <property type="project" value="TreeGrafter"/>
</dbReference>
<dbReference type="InterPro" id="IPR010987">
    <property type="entry name" value="Glutathione-S-Trfase_C-like"/>
</dbReference>
<dbReference type="Gene3D" id="3.40.30.10">
    <property type="entry name" value="Glutaredoxin"/>
    <property type="match status" value="1"/>
</dbReference>
<dbReference type="InterPro" id="IPR036249">
    <property type="entry name" value="Thioredoxin-like_sf"/>
</dbReference>
<protein>
    <submittedName>
        <fullName evidence="3">Maleylacetoacetate isomerase</fullName>
    </submittedName>
</protein>
<dbReference type="Pfam" id="PF13410">
    <property type="entry name" value="GST_C_2"/>
    <property type="match status" value="1"/>
</dbReference>
<dbReference type="SUPFAM" id="SSF47616">
    <property type="entry name" value="GST C-terminal domain-like"/>
    <property type="match status" value="1"/>
</dbReference>
<dbReference type="EMBL" id="CP017480">
    <property type="protein sequence ID" value="APG06625.1"/>
    <property type="molecule type" value="Genomic_DNA"/>
</dbReference>
<dbReference type="Proteomes" id="UP000182987">
    <property type="component" value="Chromosome"/>
</dbReference>
<proteinExistence type="predicted"/>
<dbReference type="SUPFAM" id="SSF52833">
    <property type="entry name" value="Thioredoxin-like"/>
    <property type="match status" value="1"/>
</dbReference>
<feature type="domain" description="GST C-terminal" evidence="2">
    <location>
        <begin position="66"/>
        <end position="196"/>
    </location>
</feature>
<dbReference type="AlphaFoldDB" id="A0A1L3EZY9"/>
<dbReference type="InterPro" id="IPR040079">
    <property type="entry name" value="Glutathione_S-Trfase"/>
</dbReference>
<reference evidence="4" key="1">
    <citation type="submission" date="2016-09" db="EMBL/GenBank/DDBJ databases">
        <authorList>
            <person name="Lysoe E."/>
        </authorList>
    </citation>
    <scope>NUCLEOTIDE SEQUENCE [LARGE SCALE GENOMIC DNA]</scope>
    <source>
        <strain evidence="4">LJ96T</strain>
    </source>
</reference>
<dbReference type="Pfam" id="PF13409">
    <property type="entry name" value="GST_N_2"/>
    <property type="match status" value="1"/>
</dbReference>
<evidence type="ECO:0000259" key="2">
    <source>
        <dbReference type="PROSITE" id="PS50405"/>
    </source>
</evidence>
<dbReference type="STRING" id="1440763.BJI69_18295"/>
<dbReference type="KEGG" id="lrz:BJI69_18295"/>